<accession>W7MXN9</accession>
<dbReference type="EMBL" id="CM000587">
    <property type="protein sequence ID" value="EWG55873.1"/>
    <property type="molecule type" value="Genomic_DNA"/>
</dbReference>
<dbReference type="EMBL" id="DS022265">
    <property type="protein sequence ID" value="EWG55873.1"/>
    <property type="molecule type" value="Genomic_DNA"/>
</dbReference>
<gene>
    <name evidence="1" type="ORF">FVEG_13814</name>
</gene>
<sequence>MHFSAFRPGIRQRDISYTTCCGWRLWLWWVRRVVCLHGLSHPLYGNTTHAPPVTRVHARSGDKESNANANIPNIRRVHFHVMGVLDDASAARLAWTNWPRALGIST</sequence>
<reference evidence="1 2" key="1">
    <citation type="journal article" date="2010" name="Nature">
        <title>Comparative genomics reveals mobile pathogenicity chromosomes in Fusarium.</title>
        <authorList>
            <person name="Ma L.J."/>
            <person name="van der Does H.C."/>
            <person name="Borkovich K.A."/>
            <person name="Coleman J.J."/>
            <person name="Daboussi M.J."/>
            <person name="Di Pietro A."/>
            <person name="Dufresne M."/>
            <person name="Freitag M."/>
            <person name="Grabherr M."/>
            <person name="Henrissat B."/>
            <person name="Houterman P.M."/>
            <person name="Kang S."/>
            <person name="Shim W.B."/>
            <person name="Woloshuk C."/>
            <person name="Xie X."/>
            <person name="Xu J.R."/>
            <person name="Antoniw J."/>
            <person name="Baker S.E."/>
            <person name="Bluhm B.H."/>
            <person name="Breakspear A."/>
            <person name="Brown D.W."/>
            <person name="Butchko R.A."/>
            <person name="Chapman S."/>
            <person name="Coulson R."/>
            <person name="Coutinho P.M."/>
            <person name="Danchin E.G."/>
            <person name="Diener A."/>
            <person name="Gale L.R."/>
            <person name="Gardiner D.M."/>
            <person name="Goff S."/>
            <person name="Hammond-Kosack K.E."/>
            <person name="Hilburn K."/>
            <person name="Hua-Van A."/>
            <person name="Jonkers W."/>
            <person name="Kazan K."/>
            <person name="Kodira C.D."/>
            <person name="Koehrsen M."/>
            <person name="Kumar L."/>
            <person name="Lee Y.H."/>
            <person name="Li L."/>
            <person name="Manners J.M."/>
            <person name="Miranda-Saavedra D."/>
            <person name="Mukherjee M."/>
            <person name="Park G."/>
            <person name="Park J."/>
            <person name="Park S.Y."/>
            <person name="Proctor R.H."/>
            <person name="Regev A."/>
            <person name="Ruiz-Roldan M.C."/>
            <person name="Sain D."/>
            <person name="Sakthikumar S."/>
            <person name="Sykes S."/>
            <person name="Schwartz D.C."/>
            <person name="Turgeon B.G."/>
            <person name="Wapinski I."/>
            <person name="Yoder O."/>
            <person name="Young S."/>
            <person name="Zeng Q."/>
            <person name="Zhou S."/>
            <person name="Galagan J."/>
            <person name="Cuomo C.A."/>
            <person name="Kistler H.C."/>
            <person name="Rep M."/>
        </authorList>
    </citation>
    <scope>NUCLEOTIDE SEQUENCE [LARGE SCALE GENOMIC DNA]</scope>
    <source>
        <strain evidence="2">M3125 / FGSC 7600</strain>
    </source>
</reference>
<dbReference type="KEGG" id="fvr:FVEG_13814"/>
<dbReference type="Proteomes" id="UP000009096">
    <property type="component" value="Chromosome 10"/>
</dbReference>
<proteinExistence type="predicted"/>
<dbReference type="GeneID" id="30071127"/>
<organism evidence="1 2">
    <name type="scientific">Gibberella moniliformis (strain M3125 / FGSC 7600)</name>
    <name type="common">Maize ear and stalk rot fungus</name>
    <name type="synonym">Fusarium verticillioides</name>
    <dbReference type="NCBI Taxonomy" id="334819"/>
    <lineage>
        <taxon>Eukaryota</taxon>
        <taxon>Fungi</taxon>
        <taxon>Dikarya</taxon>
        <taxon>Ascomycota</taxon>
        <taxon>Pezizomycotina</taxon>
        <taxon>Sordariomycetes</taxon>
        <taxon>Hypocreomycetidae</taxon>
        <taxon>Hypocreales</taxon>
        <taxon>Nectriaceae</taxon>
        <taxon>Fusarium</taxon>
        <taxon>Fusarium fujikuroi species complex</taxon>
    </lineage>
</organism>
<keyword evidence="2" id="KW-1185">Reference proteome</keyword>
<dbReference type="VEuPathDB" id="FungiDB:FVEG_13814"/>
<protein>
    <submittedName>
        <fullName evidence="1">Uncharacterized protein</fullName>
    </submittedName>
</protein>
<evidence type="ECO:0000313" key="2">
    <source>
        <dbReference type="Proteomes" id="UP000009096"/>
    </source>
</evidence>
<dbReference type="AlphaFoldDB" id="W7MXN9"/>
<name>W7MXN9_GIBM7</name>
<dbReference type="RefSeq" id="XP_018762064.1">
    <property type="nucleotide sequence ID" value="XM_018903164.1"/>
</dbReference>
<evidence type="ECO:0000313" key="1">
    <source>
        <dbReference type="EMBL" id="EWG55873.1"/>
    </source>
</evidence>
<dbReference type="HOGENOM" id="CLU_2223501_0_0_1"/>